<dbReference type="PANTHER" id="PTHR43278">
    <property type="entry name" value="NAD(P)H-DEPENDENT FMN-CONTAINING OXIDOREDUCTASE YWQN-RELATED"/>
    <property type="match status" value="1"/>
</dbReference>
<proteinExistence type="predicted"/>
<protein>
    <submittedName>
        <fullName evidence="4">Flavodoxin family protein</fullName>
    </submittedName>
</protein>
<evidence type="ECO:0000256" key="1">
    <source>
        <dbReference type="ARBA" id="ARBA00022630"/>
    </source>
</evidence>
<name>A0AAU0UM42_9FIRM</name>
<keyword evidence="5" id="KW-1185">Reference proteome</keyword>
<evidence type="ECO:0000259" key="3">
    <source>
        <dbReference type="Pfam" id="PF03358"/>
    </source>
</evidence>
<evidence type="ECO:0000313" key="4">
    <source>
        <dbReference type="EMBL" id="WRO21301.1"/>
    </source>
</evidence>
<feature type="domain" description="NADPH-dependent FMN reductase-like" evidence="3">
    <location>
        <begin position="1"/>
        <end position="154"/>
    </location>
</feature>
<dbReference type="SUPFAM" id="SSF52218">
    <property type="entry name" value="Flavoproteins"/>
    <property type="match status" value="1"/>
</dbReference>
<dbReference type="Proteomes" id="UP001329915">
    <property type="component" value="Chromosome"/>
</dbReference>
<dbReference type="GO" id="GO:0016491">
    <property type="term" value="F:oxidoreductase activity"/>
    <property type="evidence" value="ECO:0007669"/>
    <property type="project" value="InterPro"/>
</dbReference>
<keyword evidence="1" id="KW-0285">Flavoprotein</keyword>
<dbReference type="InterPro" id="IPR051796">
    <property type="entry name" value="ISF_SsuE-like"/>
</dbReference>
<reference evidence="4 5" key="1">
    <citation type="submission" date="2023-04" db="EMBL/GenBank/DDBJ databases">
        <authorList>
            <person name="Hsu D."/>
        </authorList>
    </citation>
    <scope>NUCLEOTIDE SEQUENCE [LARGE SCALE GENOMIC DNA]</scope>
    <source>
        <strain evidence="4 5">MK1</strain>
    </source>
</reference>
<dbReference type="KEGG" id="dbc:MFMK1_001104"/>
<dbReference type="Pfam" id="PF03358">
    <property type="entry name" value="FMN_red"/>
    <property type="match status" value="1"/>
</dbReference>
<dbReference type="InterPro" id="IPR005025">
    <property type="entry name" value="FMN_Rdtase-like_dom"/>
</dbReference>
<accession>A0AAU0UM42</accession>
<dbReference type="AlphaFoldDB" id="A0AAU0UM42"/>
<keyword evidence="2" id="KW-0288">FMN</keyword>
<dbReference type="EMBL" id="CP121694">
    <property type="protein sequence ID" value="WRO21301.1"/>
    <property type="molecule type" value="Genomic_DNA"/>
</dbReference>
<sequence length="199" mass="21557">MLIVALNGSPQKEGNTVAMLNEALSEAKKMGAKTELIHVADALKDQKIPFCYNCTEPCEGKCFQGKKLGEAYELLVKADGILMGSPVYFGTVSGQLKAFWDKTRALRKDYKLLNVVGAAFTSGSGRFGGQETTAKALFDMMLVQGMTIVGDGYLEDGCGHQGAFAQKPAEEDASGLKRSRVLTRRVVQVAEATKQLRIR</sequence>
<dbReference type="RefSeq" id="WP_366924151.1">
    <property type="nucleotide sequence ID" value="NZ_CP121694.1"/>
</dbReference>
<evidence type="ECO:0000256" key="2">
    <source>
        <dbReference type="ARBA" id="ARBA00022643"/>
    </source>
</evidence>
<dbReference type="InterPro" id="IPR029039">
    <property type="entry name" value="Flavoprotein-like_sf"/>
</dbReference>
<gene>
    <name evidence="4" type="ORF">MFMK1_001104</name>
</gene>
<dbReference type="Gene3D" id="3.40.50.360">
    <property type="match status" value="1"/>
</dbReference>
<organism evidence="4 5">
    <name type="scientific">Metallumcola ferriviriculae</name>
    <dbReference type="NCBI Taxonomy" id="3039180"/>
    <lineage>
        <taxon>Bacteria</taxon>
        <taxon>Bacillati</taxon>
        <taxon>Bacillota</taxon>
        <taxon>Clostridia</taxon>
        <taxon>Neomoorellales</taxon>
        <taxon>Desulfitibacteraceae</taxon>
        <taxon>Metallumcola</taxon>
    </lineage>
</organism>
<dbReference type="PANTHER" id="PTHR43278:SF1">
    <property type="entry name" value="IRON-SULFUR FLAVOPROTEIN MJ1083"/>
    <property type="match status" value="1"/>
</dbReference>
<evidence type="ECO:0000313" key="5">
    <source>
        <dbReference type="Proteomes" id="UP001329915"/>
    </source>
</evidence>